<gene>
    <name evidence="3" type="primary">TUS1_21</name>
    <name evidence="3" type="ORF">V5O48_011481</name>
</gene>
<dbReference type="Pfam" id="PF07714">
    <property type="entry name" value="PK_Tyr_Ser-Thr"/>
    <property type="match status" value="1"/>
</dbReference>
<dbReference type="PROSITE" id="PS50011">
    <property type="entry name" value="PROTEIN_KINASE_DOM"/>
    <property type="match status" value="1"/>
</dbReference>
<feature type="domain" description="Protein kinase" evidence="2">
    <location>
        <begin position="131"/>
        <end position="280"/>
    </location>
</feature>
<dbReference type="InterPro" id="IPR051681">
    <property type="entry name" value="Ser/Thr_Kinases-Pseudokinases"/>
</dbReference>
<comment type="caution">
    <text evidence="3">The sequence shown here is derived from an EMBL/GenBank/DDBJ whole genome shotgun (WGS) entry which is preliminary data.</text>
</comment>
<accession>A0ABR3F5F8</accession>
<dbReference type="Proteomes" id="UP001465976">
    <property type="component" value="Unassembled WGS sequence"/>
</dbReference>
<dbReference type="PANTHER" id="PTHR44329">
    <property type="entry name" value="SERINE/THREONINE-PROTEIN KINASE TNNI3K-RELATED"/>
    <property type="match status" value="1"/>
</dbReference>
<proteinExistence type="predicted"/>
<keyword evidence="4" id="KW-1185">Reference proteome</keyword>
<evidence type="ECO:0000256" key="1">
    <source>
        <dbReference type="SAM" id="MobiDB-lite"/>
    </source>
</evidence>
<reference evidence="3 4" key="1">
    <citation type="submission" date="2024-02" db="EMBL/GenBank/DDBJ databases">
        <title>A draft genome for the cacao thread blight pathogen Marasmius crinis-equi.</title>
        <authorList>
            <person name="Cohen S.P."/>
            <person name="Baruah I.K."/>
            <person name="Amoako-Attah I."/>
            <person name="Bukari Y."/>
            <person name="Meinhardt L.W."/>
            <person name="Bailey B.A."/>
        </authorList>
    </citation>
    <scope>NUCLEOTIDE SEQUENCE [LARGE SCALE GENOMIC DNA]</scope>
    <source>
        <strain evidence="3 4">GH-76</strain>
    </source>
</reference>
<evidence type="ECO:0000259" key="2">
    <source>
        <dbReference type="PROSITE" id="PS50011"/>
    </source>
</evidence>
<organism evidence="3 4">
    <name type="scientific">Marasmius crinis-equi</name>
    <dbReference type="NCBI Taxonomy" id="585013"/>
    <lineage>
        <taxon>Eukaryota</taxon>
        <taxon>Fungi</taxon>
        <taxon>Dikarya</taxon>
        <taxon>Basidiomycota</taxon>
        <taxon>Agaricomycotina</taxon>
        <taxon>Agaricomycetes</taxon>
        <taxon>Agaricomycetidae</taxon>
        <taxon>Agaricales</taxon>
        <taxon>Marasmiineae</taxon>
        <taxon>Marasmiaceae</taxon>
        <taxon>Marasmius</taxon>
    </lineage>
</organism>
<protein>
    <submittedName>
        <fullName evidence="3">Rho guanine nucleotide exchange factor</fullName>
    </submittedName>
</protein>
<evidence type="ECO:0000313" key="3">
    <source>
        <dbReference type="EMBL" id="KAL0570476.1"/>
    </source>
</evidence>
<sequence length="280" mass="31556">MNAGCKNPRIDPPHSSPNVGVVPAPHWDDSLYTSIRSDMDFTMEEIPVLSRPMSRADALEDLKEVEQRLEANDFLDWKGDKAQKLLDQFHRASEVATSPTQEKILEQMNEFSKKSNMLPSCLWIHDGVTKLGSHALDETGAYATVWRGRIGNDPQIVALKIIKRHVEGELEKELIQETLVWRQLDHKNIVPFIGAYLFNEEPKEFCLVSPWMENGNLPHFIKNNPNISPGLQYNLGSPTHPQALDIASGLAYLHGKGITHGDIKGEVAPYPLFDQPRTTF</sequence>
<dbReference type="InterPro" id="IPR011009">
    <property type="entry name" value="Kinase-like_dom_sf"/>
</dbReference>
<dbReference type="PANTHER" id="PTHR44329:SF261">
    <property type="entry name" value="ZINC FINGER CONTAINING PROTEIN KINASE-RELATED"/>
    <property type="match status" value="1"/>
</dbReference>
<feature type="region of interest" description="Disordered" evidence="1">
    <location>
        <begin position="1"/>
        <end position="22"/>
    </location>
</feature>
<name>A0ABR3F5F8_9AGAR</name>
<dbReference type="EMBL" id="JBAHYK010000927">
    <property type="protein sequence ID" value="KAL0570476.1"/>
    <property type="molecule type" value="Genomic_DNA"/>
</dbReference>
<dbReference type="SUPFAM" id="SSF56112">
    <property type="entry name" value="Protein kinase-like (PK-like)"/>
    <property type="match status" value="1"/>
</dbReference>
<dbReference type="InterPro" id="IPR001245">
    <property type="entry name" value="Ser-Thr/Tyr_kinase_cat_dom"/>
</dbReference>
<evidence type="ECO:0000313" key="4">
    <source>
        <dbReference type="Proteomes" id="UP001465976"/>
    </source>
</evidence>
<dbReference type="Gene3D" id="1.10.510.10">
    <property type="entry name" value="Transferase(Phosphotransferase) domain 1"/>
    <property type="match status" value="1"/>
</dbReference>
<dbReference type="InterPro" id="IPR000719">
    <property type="entry name" value="Prot_kinase_dom"/>
</dbReference>